<gene>
    <name evidence="2" type="ORF">BLA3211_05967</name>
</gene>
<evidence type="ECO:0000256" key="1">
    <source>
        <dbReference type="SAM" id="MobiDB-lite"/>
    </source>
</evidence>
<sequence length="246" mass="27318">MLCPSKRRLLHLGFTNQAAGLFPCSSGGRSDFRAVPDARLNVCKRIAEKVGNLASGGTVTKKLVVAQPCAKKGLHISVLIVAQELSTLRRKVRCEEYFRPAEDHFDATIVDSGATVCGGAIQQHYRHPVVAVLAMEEGLLRSSLPGDTKDEVRTVCDTIVRPVELLLCEGFRNLVPIRKRSWPESDTPRWHESVRMQVIQDRRLPLPGHAHQCNKRCPFGNDRQIKGDLRFSTSGKNPGEPPQKQP</sequence>
<evidence type="ECO:0000313" key="3">
    <source>
        <dbReference type="Proteomes" id="UP000494301"/>
    </source>
</evidence>
<feature type="region of interest" description="Disordered" evidence="1">
    <location>
        <begin position="227"/>
        <end position="246"/>
    </location>
</feature>
<organism evidence="2 3">
    <name type="scientific">Burkholderia aenigmatica</name>
    <dbReference type="NCBI Taxonomy" id="2015348"/>
    <lineage>
        <taxon>Bacteria</taxon>
        <taxon>Pseudomonadati</taxon>
        <taxon>Pseudomonadota</taxon>
        <taxon>Betaproteobacteria</taxon>
        <taxon>Burkholderiales</taxon>
        <taxon>Burkholderiaceae</taxon>
        <taxon>Burkholderia</taxon>
        <taxon>Burkholderia cepacia complex</taxon>
    </lineage>
</organism>
<proteinExistence type="predicted"/>
<reference evidence="2 3" key="1">
    <citation type="submission" date="2020-04" db="EMBL/GenBank/DDBJ databases">
        <authorList>
            <person name="Depoorter E."/>
        </authorList>
    </citation>
    <scope>NUCLEOTIDE SEQUENCE [LARGE SCALE GENOMIC DNA]</scope>
    <source>
        <strain evidence="2 3">BCC0217</strain>
    </source>
</reference>
<evidence type="ECO:0000313" key="2">
    <source>
        <dbReference type="EMBL" id="CAB3970495.1"/>
    </source>
</evidence>
<dbReference type="Proteomes" id="UP000494301">
    <property type="component" value="Unassembled WGS sequence"/>
</dbReference>
<dbReference type="AlphaFoldDB" id="A0A6J5JGQ9"/>
<protein>
    <submittedName>
        <fullName evidence="2">Uncharacterized protein</fullName>
    </submittedName>
</protein>
<accession>A0A6J5JGQ9</accession>
<name>A0A6J5JGQ9_9BURK</name>
<dbReference type="EMBL" id="CABWIL020000024">
    <property type="protein sequence ID" value="CAB3970495.1"/>
    <property type="molecule type" value="Genomic_DNA"/>
</dbReference>